<protein>
    <recommendedName>
        <fullName evidence="2">DUF6536 domain-containing protein</fullName>
    </recommendedName>
</protein>
<dbReference type="STRING" id="77044.A0A1S8A5M0"/>
<dbReference type="AlphaFoldDB" id="A0A1S8A5M0"/>
<keyword evidence="1" id="KW-0812">Transmembrane</keyword>
<keyword evidence="4" id="KW-1185">Reference proteome</keyword>
<evidence type="ECO:0000259" key="2">
    <source>
        <dbReference type="Pfam" id="PF20163"/>
    </source>
</evidence>
<keyword evidence="1" id="KW-0472">Membrane</keyword>
<evidence type="ECO:0000256" key="1">
    <source>
        <dbReference type="SAM" id="Phobius"/>
    </source>
</evidence>
<keyword evidence="1" id="KW-1133">Transmembrane helix</keyword>
<evidence type="ECO:0000313" key="3">
    <source>
        <dbReference type="EMBL" id="GAW25292.1"/>
    </source>
</evidence>
<gene>
    <name evidence="3" type="ORF">SAMD00023353_0401910</name>
</gene>
<proteinExistence type="predicted"/>
<feature type="transmembrane region" description="Helical" evidence="1">
    <location>
        <begin position="29"/>
        <end position="47"/>
    </location>
</feature>
<dbReference type="OrthoDB" id="5429634at2759"/>
<dbReference type="Proteomes" id="UP000054516">
    <property type="component" value="Unassembled WGS sequence"/>
</dbReference>
<dbReference type="InterPro" id="IPR046623">
    <property type="entry name" value="DUF6536"/>
</dbReference>
<dbReference type="Pfam" id="PF20163">
    <property type="entry name" value="DUF6536"/>
    <property type="match status" value="1"/>
</dbReference>
<reference evidence="3" key="1">
    <citation type="submission" date="2016-03" db="EMBL/GenBank/DDBJ databases">
        <title>Draft genome sequence of Rosellinia necatrix.</title>
        <authorList>
            <person name="Kanematsu S."/>
        </authorList>
    </citation>
    <scope>NUCLEOTIDE SEQUENCE [LARGE SCALE GENOMIC DNA]</scope>
    <source>
        <strain evidence="3">W97</strain>
    </source>
</reference>
<sequence length="97" mass="10325">MQAGTKPCFGSKKRATATGWRQSAKVNCAVLLTSSVALTVLVIVVLARGSLKPVFFYEAECDSGKVASRNLALHLLINVVSTLVYVPPAHKLCSAHN</sequence>
<organism evidence="3">
    <name type="scientific">Rosellinia necatrix</name>
    <name type="common">White root-rot fungus</name>
    <dbReference type="NCBI Taxonomy" id="77044"/>
    <lineage>
        <taxon>Eukaryota</taxon>
        <taxon>Fungi</taxon>
        <taxon>Dikarya</taxon>
        <taxon>Ascomycota</taxon>
        <taxon>Pezizomycotina</taxon>
        <taxon>Sordariomycetes</taxon>
        <taxon>Xylariomycetidae</taxon>
        <taxon>Xylariales</taxon>
        <taxon>Xylariaceae</taxon>
        <taxon>Rosellinia</taxon>
    </lineage>
</organism>
<name>A0A1S8A5M0_ROSNE</name>
<dbReference type="EMBL" id="DF977449">
    <property type="protein sequence ID" value="GAW25292.1"/>
    <property type="molecule type" value="Genomic_DNA"/>
</dbReference>
<feature type="domain" description="DUF6536" evidence="2">
    <location>
        <begin position="20"/>
        <end position="84"/>
    </location>
</feature>
<evidence type="ECO:0000313" key="4">
    <source>
        <dbReference type="Proteomes" id="UP000054516"/>
    </source>
</evidence>
<accession>A0A1S8A5M0</accession>